<evidence type="ECO:0000259" key="4">
    <source>
        <dbReference type="PROSITE" id="PS50144"/>
    </source>
</evidence>
<evidence type="ECO:0000256" key="2">
    <source>
        <dbReference type="ARBA" id="ARBA00010846"/>
    </source>
</evidence>
<comment type="pathway">
    <text evidence="1">Protein modification; protein ubiquitination.</text>
</comment>
<proteinExistence type="inferred from homology"/>
<dbReference type="PROSITE" id="PS50144">
    <property type="entry name" value="MATH"/>
    <property type="match status" value="1"/>
</dbReference>
<dbReference type="InterPro" id="IPR008974">
    <property type="entry name" value="TRAF-like"/>
</dbReference>
<dbReference type="Pfam" id="PF00651">
    <property type="entry name" value="BTB"/>
    <property type="match status" value="1"/>
</dbReference>
<dbReference type="EnsemblPlants" id="TraesCS6B02G134600.1">
    <property type="protein sequence ID" value="TraesCS6B02G134600.1.cds1"/>
    <property type="gene ID" value="TraesCS6B02G134600"/>
</dbReference>
<evidence type="ECO:0000256" key="1">
    <source>
        <dbReference type="ARBA" id="ARBA00004906"/>
    </source>
</evidence>
<feature type="domain" description="MATH" evidence="4">
    <location>
        <begin position="73"/>
        <end position="200"/>
    </location>
</feature>
<dbReference type="PANTHER" id="PTHR26379">
    <property type="entry name" value="BTB/POZ AND MATH DOMAIN-CONTAINING PROTEIN 1"/>
    <property type="match status" value="1"/>
</dbReference>
<keyword evidence="6" id="KW-1185">Reference proteome</keyword>
<dbReference type="Proteomes" id="UP000019116">
    <property type="component" value="Chromosome 6B"/>
</dbReference>
<organism evidence="5">
    <name type="scientific">Triticum aestivum</name>
    <name type="common">Wheat</name>
    <dbReference type="NCBI Taxonomy" id="4565"/>
    <lineage>
        <taxon>Eukaryota</taxon>
        <taxon>Viridiplantae</taxon>
        <taxon>Streptophyta</taxon>
        <taxon>Embryophyta</taxon>
        <taxon>Tracheophyta</taxon>
        <taxon>Spermatophyta</taxon>
        <taxon>Magnoliopsida</taxon>
        <taxon>Liliopsida</taxon>
        <taxon>Poales</taxon>
        <taxon>Poaceae</taxon>
        <taxon>BOP clade</taxon>
        <taxon>Pooideae</taxon>
        <taxon>Triticodae</taxon>
        <taxon>Triticeae</taxon>
        <taxon>Triticinae</taxon>
        <taxon>Triticum</taxon>
    </lineage>
</organism>
<dbReference type="PANTHER" id="PTHR26379:SF524">
    <property type="entry name" value="MATH DOMAIN-CONTAINING PROTEIN"/>
    <property type="match status" value="1"/>
</dbReference>
<sequence length="418" mass="46455">MDIDSLQKEKVEIDSLPKKKWRSTYGDRFPTKKKKWRSISFSISFSGKLFIMPASAAEATITSKTSSTVVVHTGEHLFKVVGHSLVTGSNTILTSETFRAGGHDWATAYHPNGRVPRVDEQLTSVFLKLISPGHGEVRASYSFCLQDPESPSTNRFIFGKTSCKFLFGGKGLGTSSFVSKADLTASGCLKDDCLVIKCTVEVYKVISEDKDNGNITVPPSNLSIDLSDILESGLKADLTVKIGSSKSFKVHACVLSARSPVFRAQLCGSMMESRHSSICIEGMDDKVFGVLLHYMYKDSLPAFMEETTEEATNMAQHLLVAADRYAVERLKLMCESKLSKALDVKTAGFTLDLAERYNCQQLKGCCLKYMARDFERLRDIKRSEGFEQLKKNHPLVVCDIFDEVIEKLNRQVVITFPS</sequence>
<dbReference type="Gramene" id="TraesCS6B02G134600.1">
    <property type="protein sequence ID" value="TraesCS6B02G134600.1.cds1"/>
    <property type="gene ID" value="TraesCS6B02G134600"/>
</dbReference>
<dbReference type="SUPFAM" id="SSF54695">
    <property type="entry name" value="POZ domain"/>
    <property type="match status" value="1"/>
</dbReference>
<dbReference type="SMR" id="A0A3B6PI28"/>
<reference evidence="5" key="1">
    <citation type="submission" date="2018-08" db="EMBL/GenBank/DDBJ databases">
        <authorList>
            <person name="Rossello M."/>
        </authorList>
    </citation>
    <scope>NUCLEOTIDE SEQUENCE [LARGE SCALE GENOMIC DNA]</scope>
    <source>
        <strain evidence="5">cv. Chinese Spring</strain>
    </source>
</reference>
<dbReference type="Gene3D" id="3.30.710.10">
    <property type="entry name" value="Potassium Channel Kv1.1, Chain A"/>
    <property type="match status" value="1"/>
</dbReference>
<evidence type="ECO:0000313" key="6">
    <source>
        <dbReference type="Proteomes" id="UP000019116"/>
    </source>
</evidence>
<evidence type="ECO:0000313" key="5">
    <source>
        <dbReference type="EnsemblPlants" id="TraesCS6B02G134600.1.cds1"/>
    </source>
</evidence>
<dbReference type="Gramene" id="TraesCS6B03G0339200.1">
    <property type="protein sequence ID" value="TraesCS6B03G0339200.1.CDS1"/>
    <property type="gene ID" value="TraesCS6B03G0339200"/>
</dbReference>
<evidence type="ECO:0000259" key="3">
    <source>
        <dbReference type="PROSITE" id="PS50097"/>
    </source>
</evidence>
<reference evidence="5" key="2">
    <citation type="submission" date="2018-10" db="UniProtKB">
        <authorList>
            <consortium name="EnsemblPlants"/>
        </authorList>
    </citation>
    <scope>IDENTIFICATION</scope>
</reference>
<dbReference type="SMART" id="SM00225">
    <property type="entry name" value="BTB"/>
    <property type="match status" value="1"/>
</dbReference>
<accession>A0A3B6PI28</accession>
<dbReference type="Pfam" id="PF22486">
    <property type="entry name" value="MATH_2"/>
    <property type="match status" value="1"/>
</dbReference>
<feature type="domain" description="BTB" evidence="3">
    <location>
        <begin position="236"/>
        <end position="304"/>
    </location>
</feature>
<dbReference type="CDD" id="cd00121">
    <property type="entry name" value="MATH"/>
    <property type="match status" value="1"/>
</dbReference>
<dbReference type="InterPro" id="IPR056423">
    <property type="entry name" value="BACK_BPM_SPOP"/>
</dbReference>
<dbReference type="OMA" id="RHSSICI"/>
<dbReference type="SUPFAM" id="SSF49599">
    <property type="entry name" value="TRAF domain-like"/>
    <property type="match status" value="1"/>
</dbReference>
<dbReference type="InterPro" id="IPR045005">
    <property type="entry name" value="BPM1-6"/>
</dbReference>
<dbReference type="InterPro" id="IPR011333">
    <property type="entry name" value="SKP1/BTB/POZ_sf"/>
</dbReference>
<evidence type="ECO:0008006" key="7">
    <source>
        <dbReference type="Google" id="ProtNLM"/>
    </source>
</evidence>
<dbReference type="STRING" id="4565.A0A3B6PI28"/>
<dbReference type="Gene3D" id="1.25.40.420">
    <property type="match status" value="1"/>
</dbReference>
<protein>
    <recommendedName>
        <fullName evidence="7">BTB domain-containing protein</fullName>
    </recommendedName>
</protein>
<name>A0A3B6PI28_WHEAT</name>
<dbReference type="OrthoDB" id="695787at2759"/>
<dbReference type="Gene3D" id="2.60.210.10">
    <property type="entry name" value="Apoptosis, Tumor Necrosis Factor Receptor Associated Protein 2, Chain A"/>
    <property type="match status" value="1"/>
</dbReference>
<dbReference type="InterPro" id="IPR000210">
    <property type="entry name" value="BTB/POZ_dom"/>
</dbReference>
<dbReference type="Pfam" id="PF24570">
    <property type="entry name" value="BACK_BPM_SPOP"/>
    <property type="match status" value="1"/>
</dbReference>
<dbReference type="PROSITE" id="PS50097">
    <property type="entry name" value="BTB"/>
    <property type="match status" value="1"/>
</dbReference>
<dbReference type="InterPro" id="IPR002083">
    <property type="entry name" value="MATH/TRAF_dom"/>
</dbReference>
<dbReference type="AlphaFoldDB" id="A0A3B6PI28"/>
<dbReference type="GO" id="GO:0016567">
    <property type="term" value="P:protein ubiquitination"/>
    <property type="evidence" value="ECO:0007669"/>
    <property type="project" value="InterPro"/>
</dbReference>
<comment type="similarity">
    <text evidence="2">Belongs to the Tdpoz family.</text>
</comment>